<organism evidence="2 3">
    <name type="scientific">Granulicella sibirica</name>
    <dbReference type="NCBI Taxonomy" id="2479048"/>
    <lineage>
        <taxon>Bacteria</taxon>
        <taxon>Pseudomonadati</taxon>
        <taxon>Acidobacteriota</taxon>
        <taxon>Terriglobia</taxon>
        <taxon>Terriglobales</taxon>
        <taxon>Acidobacteriaceae</taxon>
        <taxon>Granulicella</taxon>
    </lineage>
</organism>
<accession>A0A4Q0T2N9</accession>
<keyword evidence="2" id="KW-0489">Methyltransferase</keyword>
<name>A0A4Q0T2N9_9BACT</name>
<dbReference type="RefSeq" id="WP_128912028.1">
    <property type="nucleotide sequence ID" value="NZ_RDSM01000001.1"/>
</dbReference>
<dbReference type="InterPro" id="IPR029063">
    <property type="entry name" value="SAM-dependent_MTases_sf"/>
</dbReference>
<comment type="caution">
    <text evidence="2">The sequence shown here is derived from an EMBL/GenBank/DDBJ whole genome shotgun (WGS) entry which is preliminary data.</text>
</comment>
<dbReference type="GO" id="GO:0008168">
    <property type="term" value="F:methyltransferase activity"/>
    <property type="evidence" value="ECO:0007669"/>
    <property type="project" value="UniProtKB-KW"/>
</dbReference>
<dbReference type="Gene3D" id="3.40.50.150">
    <property type="entry name" value="Vaccinia Virus protein VP39"/>
    <property type="match status" value="1"/>
</dbReference>
<evidence type="ECO:0000259" key="1">
    <source>
        <dbReference type="Pfam" id="PF13649"/>
    </source>
</evidence>
<dbReference type="GO" id="GO:0032259">
    <property type="term" value="P:methylation"/>
    <property type="evidence" value="ECO:0007669"/>
    <property type="project" value="UniProtKB-KW"/>
</dbReference>
<dbReference type="Proteomes" id="UP000289437">
    <property type="component" value="Unassembled WGS sequence"/>
</dbReference>
<dbReference type="AlphaFoldDB" id="A0A4Q0T2N9"/>
<reference evidence="2 3" key="1">
    <citation type="submission" date="2018-11" db="EMBL/GenBank/DDBJ databases">
        <authorList>
            <person name="Mardanov A.V."/>
            <person name="Ravin N.V."/>
            <person name="Dedysh S.N."/>
        </authorList>
    </citation>
    <scope>NUCLEOTIDE SEQUENCE [LARGE SCALE GENOMIC DNA]</scope>
    <source>
        <strain evidence="2 3">AF10</strain>
    </source>
</reference>
<proteinExistence type="predicted"/>
<dbReference type="OrthoDB" id="9800454at2"/>
<evidence type="ECO:0000313" key="3">
    <source>
        <dbReference type="Proteomes" id="UP000289437"/>
    </source>
</evidence>
<dbReference type="InterPro" id="IPR041698">
    <property type="entry name" value="Methyltransf_25"/>
</dbReference>
<dbReference type="Pfam" id="PF13649">
    <property type="entry name" value="Methyltransf_25"/>
    <property type="match status" value="1"/>
</dbReference>
<reference evidence="3" key="2">
    <citation type="submission" date="2019-02" db="EMBL/GenBank/DDBJ databases">
        <title>Granulicella sibirica sp. nov., a psychrotolerant acidobacterium isolated from an organic soil layer in forested tundra, West Siberia.</title>
        <authorList>
            <person name="Oshkin I.Y."/>
            <person name="Kulichevskaya I.S."/>
            <person name="Rijpstra W.I.C."/>
            <person name="Sinninghe Damste J.S."/>
            <person name="Rakitin A.L."/>
            <person name="Ravin N.V."/>
            <person name="Dedysh S.N."/>
        </authorList>
    </citation>
    <scope>NUCLEOTIDE SEQUENCE [LARGE SCALE GENOMIC DNA]</scope>
    <source>
        <strain evidence="3">AF10</strain>
    </source>
</reference>
<keyword evidence="2" id="KW-0808">Transferase</keyword>
<sequence length="241" mass="27341">MPMDLSHRAYLEESMDVLSTYGEYRRCLHDLDSVSRLVLAHRATLHFLNRIAATNPTQPINILDVACGDGSMLRRLAKWAAKRGLSVRLTGLDLNPWAIDVAREFPNTTPPIEYVVSDVFAYEPLQPIDVILSAHFTHHLENHDIIRFLNWMERNARLGWFVNDLHRHPNPYRLFRLLGAVAPWHPIIISDGLISIRRAFTVDDWQACVLAAGIGEAVPAEEFPARVTVTRLKTPSQLLPA</sequence>
<gene>
    <name evidence="2" type="ORF">GRAN_1245</name>
</gene>
<keyword evidence="3" id="KW-1185">Reference proteome</keyword>
<feature type="domain" description="Methyltransferase" evidence="1">
    <location>
        <begin position="62"/>
        <end position="154"/>
    </location>
</feature>
<protein>
    <submittedName>
        <fullName evidence="2">Methyltransferase</fullName>
    </submittedName>
</protein>
<dbReference type="CDD" id="cd02440">
    <property type="entry name" value="AdoMet_MTases"/>
    <property type="match status" value="1"/>
</dbReference>
<evidence type="ECO:0000313" key="2">
    <source>
        <dbReference type="EMBL" id="RXH57935.1"/>
    </source>
</evidence>
<dbReference type="EMBL" id="RDSM01000001">
    <property type="protein sequence ID" value="RXH57935.1"/>
    <property type="molecule type" value="Genomic_DNA"/>
</dbReference>
<dbReference type="SUPFAM" id="SSF53335">
    <property type="entry name" value="S-adenosyl-L-methionine-dependent methyltransferases"/>
    <property type="match status" value="1"/>
</dbReference>